<feature type="transmembrane region" description="Helical" evidence="1">
    <location>
        <begin position="454"/>
        <end position="479"/>
    </location>
</feature>
<dbReference type="Pfam" id="PF02421">
    <property type="entry name" value="FeoB_N"/>
    <property type="match status" value="1"/>
</dbReference>
<proteinExistence type="predicted"/>
<organism evidence="3 4">
    <name type="scientific">Candidatus Jettenia ecosi</name>
    <dbReference type="NCBI Taxonomy" id="2494326"/>
    <lineage>
        <taxon>Bacteria</taxon>
        <taxon>Pseudomonadati</taxon>
        <taxon>Planctomycetota</taxon>
        <taxon>Candidatus Brocadiia</taxon>
        <taxon>Candidatus Brocadiales</taxon>
        <taxon>Candidatus Brocadiaceae</taxon>
        <taxon>Candidatus Jettenia</taxon>
    </lineage>
</organism>
<evidence type="ECO:0000259" key="2">
    <source>
        <dbReference type="PROSITE" id="PS51711"/>
    </source>
</evidence>
<dbReference type="InterPro" id="IPR005225">
    <property type="entry name" value="Small_GTP-bd"/>
</dbReference>
<dbReference type="InterPro" id="IPR041069">
    <property type="entry name" value="FeoB_Cyto"/>
</dbReference>
<feature type="transmembrane region" description="Helical" evidence="1">
    <location>
        <begin position="317"/>
        <end position="337"/>
    </location>
</feature>
<reference evidence="3 4" key="1">
    <citation type="submission" date="2019-04" db="EMBL/GenBank/DDBJ databases">
        <title>Genome of a novel bacterium Candidatus Jettenia ecosi reconstructed from metagenome of an anammox bioreactor.</title>
        <authorList>
            <person name="Mardanov A.V."/>
            <person name="Beletsky A.V."/>
            <person name="Ravin N.V."/>
            <person name="Botchkova E.A."/>
            <person name="Litti Y.V."/>
            <person name="Nozhevnikova A.N."/>
        </authorList>
    </citation>
    <scope>NUCLEOTIDE SEQUENCE [LARGE SCALE GENOMIC DNA]</scope>
    <source>
        <strain evidence="3">J2</strain>
    </source>
</reference>
<dbReference type="InterPro" id="IPR030389">
    <property type="entry name" value="G_FEOB_dom"/>
</dbReference>
<dbReference type="Pfam" id="PF07664">
    <property type="entry name" value="FeoB_C"/>
    <property type="match status" value="1"/>
</dbReference>
<dbReference type="PROSITE" id="PS51711">
    <property type="entry name" value="G_FEOB"/>
    <property type="match status" value="1"/>
</dbReference>
<dbReference type="Proteomes" id="UP000319783">
    <property type="component" value="Unassembled WGS sequence"/>
</dbReference>
<dbReference type="SUPFAM" id="SSF52540">
    <property type="entry name" value="P-loop containing nucleoside triphosphate hydrolases"/>
    <property type="match status" value="1"/>
</dbReference>
<dbReference type="InterPro" id="IPR027417">
    <property type="entry name" value="P-loop_NTPase"/>
</dbReference>
<keyword evidence="1" id="KW-0472">Membrane</keyword>
<feature type="domain" description="FeoB-type G" evidence="2">
    <location>
        <begin position="8"/>
        <end position="170"/>
    </location>
</feature>
<sequence>MSQKAADIYKVALVGNPNVGKSVIFGLLTGKYVTVSNYPGTTVEVSKGICKGLDGSVEIVDTPGANSLIPLSEDERVARDMLLEEYDKHIVQVMDAKNLRRGLLITTQIAEMGLPVVLVLNMWDELLDRGMNIDIVALQKIVNVPVIKAIATHRIGVSALLGAIPSAKVPNLSIDYGILIEEGISKIEKVLTMDARIHKRALAIMLLSRDEALEDNLRNKLTHETLVEIQDIRDDIQKHFSNPLSYVINIKRASFVDKLTKKVSIAHIQKKETHPLIRGVFFYFLVPLVSFLVGYKLMALIMYLISAGFQTSDVFSLAVSLIAGGISASYFSSSVYLKNRKAKLTISEILGSITMHPLAAFPILIIILWIVYKLVGEFGAGTCVDFFENKIFGNSLNPSGGFDIALSIPFIQKSYHVLHVDFQGFNYYLGLLTQKVISKDNIIFELFFNEQSGLIQVGLTYAIAIVFPIVGFFFLAFGIMEDSGYLPRLAVMVDKVFKQIGLNGKAILPMVLGLGCDTMATLTTRILNTKKERIIATLLLALAIPCSAQLGVIAGVLGRISGIYFALYAFIICTQLLFVGYLSSKVLPGDPSDFLMELPPFRMPKLSNIFIKTFYRVHWFLKEAVPLFMIGTLALFIATKLGVLSFVEKMGAPVIKNFLGLPVETTHGFILGFLRRDYGAVSIFDTLQEKGGDAGIDPKQLLVSLVVITLFIPCLANFFVMIKEQGAKNAFLMFAFILPYSILIGGILRIILQQF</sequence>
<dbReference type="Pfam" id="PF07670">
    <property type="entry name" value="Gate"/>
    <property type="match status" value="2"/>
</dbReference>
<accession>A0A533QSM2</accession>
<dbReference type="PANTHER" id="PTHR43185:SF1">
    <property type="entry name" value="FE(2+) TRANSPORTER FEOB"/>
    <property type="match status" value="1"/>
</dbReference>
<keyword evidence="1" id="KW-1133">Transmembrane helix</keyword>
<evidence type="ECO:0000313" key="4">
    <source>
        <dbReference type="Proteomes" id="UP000319783"/>
    </source>
</evidence>
<name>A0A533QSM2_9BACT</name>
<dbReference type="AlphaFoldDB" id="A0A533QSM2"/>
<feature type="transmembrane region" description="Helical" evidence="1">
    <location>
        <begin position="624"/>
        <end position="647"/>
    </location>
</feature>
<keyword evidence="1" id="KW-0812">Transmembrane</keyword>
<evidence type="ECO:0000256" key="1">
    <source>
        <dbReference type="SAM" id="Phobius"/>
    </source>
</evidence>
<feature type="transmembrane region" description="Helical" evidence="1">
    <location>
        <begin position="701"/>
        <end position="720"/>
    </location>
</feature>
<dbReference type="InterPro" id="IPR011640">
    <property type="entry name" value="Fe2_transport_prot_B_C"/>
</dbReference>
<feature type="transmembrane region" description="Helical" evidence="1">
    <location>
        <begin position="563"/>
        <end position="582"/>
    </location>
</feature>
<dbReference type="EMBL" id="SULG01000001">
    <property type="protein sequence ID" value="TLD43680.1"/>
    <property type="molecule type" value="Genomic_DNA"/>
</dbReference>
<dbReference type="Gene3D" id="1.10.287.1770">
    <property type="match status" value="1"/>
</dbReference>
<feature type="transmembrane region" description="Helical" evidence="1">
    <location>
        <begin position="349"/>
        <end position="372"/>
    </location>
</feature>
<dbReference type="GO" id="GO:0005886">
    <property type="term" value="C:plasma membrane"/>
    <property type="evidence" value="ECO:0007669"/>
    <property type="project" value="TreeGrafter"/>
</dbReference>
<dbReference type="Pfam" id="PF17910">
    <property type="entry name" value="FeoB_Cyto"/>
    <property type="match status" value="1"/>
</dbReference>
<dbReference type="InterPro" id="IPR050860">
    <property type="entry name" value="FeoB_GTPase"/>
</dbReference>
<feature type="transmembrane region" description="Helical" evidence="1">
    <location>
        <begin position="534"/>
        <end position="557"/>
    </location>
</feature>
<dbReference type="NCBIfam" id="TIGR00231">
    <property type="entry name" value="small_GTP"/>
    <property type="match status" value="1"/>
</dbReference>
<dbReference type="Gene3D" id="3.40.50.300">
    <property type="entry name" value="P-loop containing nucleotide triphosphate hydrolases"/>
    <property type="match status" value="1"/>
</dbReference>
<dbReference type="PRINTS" id="PR00326">
    <property type="entry name" value="GTP1OBG"/>
</dbReference>
<dbReference type="InterPro" id="IPR011642">
    <property type="entry name" value="Gate_dom"/>
</dbReference>
<dbReference type="InterPro" id="IPR006073">
    <property type="entry name" value="GTP-bd"/>
</dbReference>
<dbReference type="GO" id="GO:0005525">
    <property type="term" value="F:GTP binding"/>
    <property type="evidence" value="ECO:0007669"/>
    <property type="project" value="InterPro"/>
</dbReference>
<dbReference type="GO" id="GO:0015093">
    <property type="term" value="F:ferrous iron transmembrane transporter activity"/>
    <property type="evidence" value="ECO:0007669"/>
    <property type="project" value="InterPro"/>
</dbReference>
<feature type="transmembrane region" description="Helical" evidence="1">
    <location>
        <begin position="732"/>
        <end position="752"/>
    </location>
</feature>
<evidence type="ECO:0000313" key="3">
    <source>
        <dbReference type="EMBL" id="TLD43680.1"/>
    </source>
</evidence>
<dbReference type="PANTHER" id="PTHR43185">
    <property type="entry name" value="FERROUS IRON TRANSPORT PROTEIN B"/>
    <property type="match status" value="1"/>
</dbReference>
<gene>
    <name evidence="3" type="ORF">JETT_0111</name>
</gene>
<protein>
    <submittedName>
        <fullName evidence="3">Ferrous iron transport protein B</fullName>
    </submittedName>
</protein>
<comment type="caution">
    <text evidence="3">The sequence shown here is derived from an EMBL/GenBank/DDBJ whole genome shotgun (WGS) entry which is preliminary data.</text>
</comment>
<feature type="transmembrane region" description="Helical" evidence="1">
    <location>
        <begin position="280"/>
        <end position="305"/>
    </location>
</feature>
<dbReference type="CDD" id="cd01879">
    <property type="entry name" value="FeoB"/>
    <property type="match status" value="1"/>
</dbReference>